<proteinExistence type="predicted"/>
<sequence>MKILILQDFLRGGGTEQQVVFLATYFKKEGHEVVLLTFRPSGRLIGRLANSGIHCYSLQKFDLGLSFFAPGIFAALRNEAPDVILCMGRMANYYAGLIQRKNREIPVVGSVRTGKKVSVLYRWSLRQVRAIIVNSLWWHNQLERIGVNLDKVELIYNSMVLSVDRKIDNTERNRLRSQFCVGPSQCVFLNVANFRKGKRQQRLIRIFSRLRGTCDWQLWFLGEGRELRRCQKTARTYGIDKQVRFFNFSHQPRIFYGASDVAVSASVEDSLPNFIIEAQAMGLPVIASDTGGVRESFLPGGSGLLIPSDDDTSFHRALMHLKANPQLREKFGKEGISYTMKQFSGEKQAREVLDLLKRIVEANKLCASSL</sequence>
<dbReference type="PANTHER" id="PTHR12526:SF630">
    <property type="entry name" value="GLYCOSYLTRANSFERASE"/>
    <property type="match status" value="1"/>
</dbReference>
<keyword evidence="3" id="KW-0808">Transferase</keyword>
<keyword evidence="3" id="KW-0328">Glycosyltransferase</keyword>
<reference evidence="3 4" key="1">
    <citation type="submission" date="2018-06" db="EMBL/GenBank/DDBJ databases">
        <title>Draft Genome Sequence of a Novel Marine Bacterium Related to the Verrucomicrobia.</title>
        <authorList>
            <person name="Vosseberg J."/>
            <person name="Martijn J."/>
            <person name="Ettema T.J.G."/>
        </authorList>
    </citation>
    <scope>NUCLEOTIDE SEQUENCE [LARGE SCALE GENOMIC DNA]</scope>
    <source>
        <strain evidence="3">TARA_B100001123</strain>
    </source>
</reference>
<name>A0A2Z4AH42_9BACT</name>
<evidence type="ECO:0000313" key="3">
    <source>
        <dbReference type="EMBL" id="AWT61055.1"/>
    </source>
</evidence>
<evidence type="ECO:0000259" key="1">
    <source>
        <dbReference type="Pfam" id="PF00534"/>
    </source>
</evidence>
<dbReference type="Proteomes" id="UP000247465">
    <property type="component" value="Chromosome"/>
</dbReference>
<dbReference type="Pfam" id="PF13439">
    <property type="entry name" value="Glyco_transf_4"/>
    <property type="match status" value="1"/>
</dbReference>
<feature type="domain" description="Glycosyltransferase subfamily 4-like N-terminal" evidence="2">
    <location>
        <begin position="13"/>
        <end position="157"/>
    </location>
</feature>
<dbReference type="Pfam" id="PF00534">
    <property type="entry name" value="Glycos_transf_1"/>
    <property type="match status" value="1"/>
</dbReference>
<gene>
    <name evidence="3" type="primary">bshA_2</name>
    <name evidence="3" type="ORF">DF168_02281</name>
</gene>
<dbReference type="AlphaFoldDB" id="A0A2Z4AH42"/>
<dbReference type="CDD" id="cd03811">
    <property type="entry name" value="GT4_GT28_WabH-like"/>
    <property type="match status" value="1"/>
</dbReference>
<feature type="domain" description="Glycosyl transferase family 1" evidence="1">
    <location>
        <begin position="186"/>
        <end position="335"/>
    </location>
</feature>
<dbReference type="EMBL" id="CP029803">
    <property type="protein sequence ID" value="AWT61055.1"/>
    <property type="molecule type" value="Genomic_DNA"/>
</dbReference>
<dbReference type="PANTHER" id="PTHR12526">
    <property type="entry name" value="GLYCOSYLTRANSFERASE"/>
    <property type="match status" value="1"/>
</dbReference>
<dbReference type="GO" id="GO:0016757">
    <property type="term" value="F:glycosyltransferase activity"/>
    <property type="evidence" value="ECO:0007669"/>
    <property type="project" value="UniProtKB-KW"/>
</dbReference>
<protein>
    <submittedName>
        <fullName evidence="3">N-acetyl-alpha-D-glucosaminyl L-malate synthase</fullName>
        <ecNumber evidence="3">2.4.1.-</ecNumber>
    </submittedName>
</protein>
<evidence type="ECO:0000259" key="2">
    <source>
        <dbReference type="Pfam" id="PF13439"/>
    </source>
</evidence>
<dbReference type="InterPro" id="IPR001296">
    <property type="entry name" value="Glyco_trans_1"/>
</dbReference>
<dbReference type="KEGG" id="mtar:DF168_02281"/>
<dbReference type="EC" id="2.4.1.-" evidence="3"/>
<evidence type="ECO:0000313" key="4">
    <source>
        <dbReference type="Proteomes" id="UP000247465"/>
    </source>
</evidence>
<dbReference type="InterPro" id="IPR028098">
    <property type="entry name" value="Glyco_trans_4-like_N"/>
</dbReference>
<accession>A0A2Z4AH42</accession>
<dbReference type="SUPFAM" id="SSF53756">
    <property type="entry name" value="UDP-Glycosyltransferase/glycogen phosphorylase"/>
    <property type="match status" value="1"/>
</dbReference>
<dbReference type="Gene3D" id="3.40.50.2000">
    <property type="entry name" value="Glycogen Phosphorylase B"/>
    <property type="match status" value="2"/>
</dbReference>
<organism evidence="3 4">
    <name type="scientific">Candidatus Moanibacter tarae</name>
    <dbReference type="NCBI Taxonomy" id="2200854"/>
    <lineage>
        <taxon>Bacteria</taxon>
        <taxon>Pseudomonadati</taxon>
        <taxon>Verrucomicrobiota</taxon>
        <taxon>Opitutia</taxon>
        <taxon>Puniceicoccales</taxon>
        <taxon>Puniceicoccales incertae sedis</taxon>
        <taxon>Candidatus Moanibacter</taxon>
    </lineage>
</organism>